<gene>
    <name evidence="4" type="ORF">L873DRAFT_772637</name>
</gene>
<keyword evidence="3" id="KW-0732">Signal</keyword>
<dbReference type="EMBL" id="ML120379">
    <property type="protein sequence ID" value="RPB00522.1"/>
    <property type="molecule type" value="Genomic_DNA"/>
</dbReference>
<sequence length="137" mass="15297">MKYFFLSLLRLPAASCLRGGLARTPQMGFNTWNSFKADINDAVLVSAAEKLVSLGLKDGAVASWVYLCQYRRGLSNKRTELGNKPEENWKQTAAGSRMGLSILPTGFMAWGWSRESIRTWGFVCDFRTPDGDCGYEL</sequence>
<evidence type="ECO:0000256" key="1">
    <source>
        <dbReference type="ARBA" id="ARBA00001255"/>
    </source>
</evidence>
<evidence type="ECO:0000256" key="3">
    <source>
        <dbReference type="SAM" id="SignalP"/>
    </source>
</evidence>
<accession>A0A3N4JUL7</accession>
<evidence type="ECO:0000313" key="4">
    <source>
        <dbReference type="EMBL" id="RPB00522.1"/>
    </source>
</evidence>
<dbReference type="Proteomes" id="UP000276215">
    <property type="component" value="Unassembled WGS sequence"/>
</dbReference>
<name>A0A3N4JUL7_9PEZI</name>
<protein>
    <recommendedName>
        <fullName evidence="2">alpha-galactosidase</fullName>
        <ecNumber evidence="2">3.2.1.22</ecNumber>
    </recommendedName>
</protein>
<evidence type="ECO:0000256" key="2">
    <source>
        <dbReference type="ARBA" id="ARBA00012755"/>
    </source>
</evidence>
<dbReference type="InterPro" id="IPR013785">
    <property type="entry name" value="Aldolase_TIM"/>
</dbReference>
<keyword evidence="5" id="KW-1185">Reference proteome</keyword>
<dbReference type="EC" id="3.2.1.22" evidence="2"/>
<evidence type="ECO:0000313" key="5">
    <source>
        <dbReference type="Proteomes" id="UP000276215"/>
    </source>
</evidence>
<dbReference type="STRING" id="1336337.A0A3N4JUL7"/>
<dbReference type="GO" id="GO:0004557">
    <property type="term" value="F:alpha-galactosidase activity"/>
    <property type="evidence" value="ECO:0007669"/>
    <property type="project" value="UniProtKB-EC"/>
</dbReference>
<dbReference type="InterPro" id="IPR017853">
    <property type="entry name" value="GH"/>
</dbReference>
<proteinExistence type="predicted"/>
<comment type="catalytic activity">
    <reaction evidence="1">
        <text>Hydrolysis of terminal, non-reducing alpha-D-galactose residues in alpha-D-galactosides, including galactose oligosaccharides, galactomannans and galactolipids.</text>
        <dbReference type="EC" id="3.2.1.22"/>
    </reaction>
</comment>
<dbReference type="OrthoDB" id="5795902at2759"/>
<dbReference type="SUPFAM" id="SSF51445">
    <property type="entry name" value="(Trans)glycosidases"/>
    <property type="match status" value="1"/>
</dbReference>
<dbReference type="Gene3D" id="3.20.20.70">
    <property type="entry name" value="Aldolase class I"/>
    <property type="match status" value="1"/>
</dbReference>
<organism evidence="4 5">
    <name type="scientific">Choiromyces venosus 120613-1</name>
    <dbReference type="NCBI Taxonomy" id="1336337"/>
    <lineage>
        <taxon>Eukaryota</taxon>
        <taxon>Fungi</taxon>
        <taxon>Dikarya</taxon>
        <taxon>Ascomycota</taxon>
        <taxon>Pezizomycotina</taxon>
        <taxon>Pezizomycetes</taxon>
        <taxon>Pezizales</taxon>
        <taxon>Tuberaceae</taxon>
        <taxon>Choiromyces</taxon>
    </lineage>
</organism>
<dbReference type="AlphaFoldDB" id="A0A3N4JUL7"/>
<feature type="signal peptide" evidence="3">
    <location>
        <begin position="1"/>
        <end position="16"/>
    </location>
</feature>
<feature type="chain" id="PRO_5018312542" description="alpha-galactosidase" evidence="3">
    <location>
        <begin position="17"/>
        <end position="137"/>
    </location>
</feature>
<reference evidence="4 5" key="1">
    <citation type="journal article" date="2018" name="Nat. Ecol. Evol.">
        <title>Pezizomycetes genomes reveal the molecular basis of ectomycorrhizal truffle lifestyle.</title>
        <authorList>
            <person name="Murat C."/>
            <person name="Payen T."/>
            <person name="Noel B."/>
            <person name="Kuo A."/>
            <person name="Morin E."/>
            <person name="Chen J."/>
            <person name="Kohler A."/>
            <person name="Krizsan K."/>
            <person name="Balestrini R."/>
            <person name="Da Silva C."/>
            <person name="Montanini B."/>
            <person name="Hainaut M."/>
            <person name="Levati E."/>
            <person name="Barry K.W."/>
            <person name="Belfiori B."/>
            <person name="Cichocki N."/>
            <person name="Clum A."/>
            <person name="Dockter R.B."/>
            <person name="Fauchery L."/>
            <person name="Guy J."/>
            <person name="Iotti M."/>
            <person name="Le Tacon F."/>
            <person name="Lindquist E.A."/>
            <person name="Lipzen A."/>
            <person name="Malagnac F."/>
            <person name="Mello A."/>
            <person name="Molinier V."/>
            <person name="Miyauchi S."/>
            <person name="Poulain J."/>
            <person name="Riccioni C."/>
            <person name="Rubini A."/>
            <person name="Sitrit Y."/>
            <person name="Splivallo R."/>
            <person name="Traeger S."/>
            <person name="Wang M."/>
            <person name="Zifcakova L."/>
            <person name="Wipf D."/>
            <person name="Zambonelli A."/>
            <person name="Paolocci F."/>
            <person name="Nowrousian M."/>
            <person name="Ottonello S."/>
            <person name="Baldrian P."/>
            <person name="Spatafora J.W."/>
            <person name="Henrissat B."/>
            <person name="Nagy L.G."/>
            <person name="Aury J.M."/>
            <person name="Wincker P."/>
            <person name="Grigoriev I.V."/>
            <person name="Bonfante P."/>
            <person name="Martin F.M."/>
        </authorList>
    </citation>
    <scope>NUCLEOTIDE SEQUENCE [LARGE SCALE GENOMIC DNA]</scope>
    <source>
        <strain evidence="4 5">120613-1</strain>
    </source>
</reference>